<dbReference type="GeneID" id="6081512"/>
<evidence type="ECO:0000313" key="2">
    <source>
        <dbReference type="EMBL" id="EDR03427.1"/>
    </source>
</evidence>
<dbReference type="InParanoid" id="B0DPT1"/>
<dbReference type="PANTHER" id="PTHR35393">
    <property type="entry name" value="CHROMOSOME 1, WHOLE GENOME SHOTGUN SEQUENCE"/>
    <property type="match status" value="1"/>
</dbReference>
<proteinExistence type="predicted"/>
<dbReference type="OrthoDB" id="2344312at2759"/>
<dbReference type="PANTHER" id="PTHR35393:SF1">
    <property type="entry name" value="SNOAL-LIKE DOMAIN-CONTAINING PROTEIN"/>
    <property type="match status" value="1"/>
</dbReference>
<accession>B0DPT1</accession>
<name>B0DPT1_LACBS</name>
<dbReference type="Proteomes" id="UP000001194">
    <property type="component" value="Unassembled WGS sequence"/>
</dbReference>
<gene>
    <name evidence="2" type="ORF">LACBIDRAFT_307272</name>
</gene>
<dbReference type="EMBL" id="DS547124">
    <property type="protein sequence ID" value="EDR03427.1"/>
    <property type="molecule type" value="Genomic_DNA"/>
</dbReference>
<evidence type="ECO:0000259" key="1">
    <source>
        <dbReference type="Pfam" id="PF24840"/>
    </source>
</evidence>
<reference evidence="2 3" key="1">
    <citation type="journal article" date="2008" name="Nature">
        <title>The genome of Laccaria bicolor provides insights into mycorrhizal symbiosis.</title>
        <authorList>
            <person name="Martin F."/>
            <person name="Aerts A."/>
            <person name="Ahren D."/>
            <person name="Brun A."/>
            <person name="Danchin E.G.J."/>
            <person name="Duchaussoy F."/>
            <person name="Gibon J."/>
            <person name="Kohler A."/>
            <person name="Lindquist E."/>
            <person name="Pereda V."/>
            <person name="Salamov A."/>
            <person name="Shapiro H.J."/>
            <person name="Wuyts J."/>
            <person name="Blaudez D."/>
            <person name="Buee M."/>
            <person name="Brokstein P."/>
            <person name="Canbaeck B."/>
            <person name="Cohen D."/>
            <person name="Courty P.E."/>
            <person name="Coutinho P.M."/>
            <person name="Delaruelle C."/>
            <person name="Detter J.C."/>
            <person name="Deveau A."/>
            <person name="DiFazio S."/>
            <person name="Duplessis S."/>
            <person name="Fraissinet-Tachet L."/>
            <person name="Lucic E."/>
            <person name="Frey-Klett P."/>
            <person name="Fourrey C."/>
            <person name="Feussner I."/>
            <person name="Gay G."/>
            <person name="Grimwood J."/>
            <person name="Hoegger P.J."/>
            <person name="Jain P."/>
            <person name="Kilaru S."/>
            <person name="Labbe J."/>
            <person name="Lin Y.C."/>
            <person name="Legue V."/>
            <person name="Le Tacon F."/>
            <person name="Marmeisse R."/>
            <person name="Melayah D."/>
            <person name="Montanini B."/>
            <person name="Muratet M."/>
            <person name="Nehls U."/>
            <person name="Niculita-Hirzel H."/>
            <person name="Oudot-Le Secq M.P."/>
            <person name="Peter M."/>
            <person name="Quesneville H."/>
            <person name="Rajashekar B."/>
            <person name="Reich M."/>
            <person name="Rouhier N."/>
            <person name="Schmutz J."/>
            <person name="Yin T."/>
            <person name="Chalot M."/>
            <person name="Henrissat B."/>
            <person name="Kuees U."/>
            <person name="Lucas S."/>
            <person name="Van de Peer Y."/>
            <person name="Podila G.K."/>
            <person name="Polle A."/>
            <person name="Pukkila P.J."/>
            <person name="Richardson P.M."/>
            <person name="Rouze P."/>
            <person name="Sanders I.R."/>
            <person name="Stajich J.E."/>
            <person name="Tunlid A."/>
            <person name="Tuskan G."/>
            <person name="Grigoriev I.V."/>
        </authorList>
    </citation>
    <scope>NUCLEOTIDE SEQUENCE [LARGE SCALE GENOMIC DNA]</scope>
    <source>
        <strain evidence="3">S238N-H82 / ATCC MYA-4686</strain>
    </source>
</reference>
<dbReference type="InterPro" id="IPR057514">
    <property type="entry name" value="NTF2_SigF"/>
</dbReference>
<dbReference type="HOGENOM" id="CLU_079426_1_0_1"/>
<protein>
    <submittedName>
        <fullName evidence="2">Predicted protein</fullName>
    </submittedName>
</protein>
<dbReference type="AlphaFoldDB" id="B0DPT1"/>
<keyword evidence="3" id="KW-1185">Reference proteome</keyword>
<dbReference type="RefSeq" id="XP_001885883.1">
    <property type="nucleotide sequence ID" value="XM_001885848.1"/>
</dbReference>
<sequence>MEDPVAEIESVVLKVTATHSPDVQAAAFQRYMSQDMGFRHPVCSIVPGPNSRNKVLGVYQWYRVLSPRIDIRIDSVVFDEARRLLYVEGVQWFKLIFLPVKPVPARKQSFLYRFSRRLLVPHRGIDFAALLLPPIAPFVKCALGFSGLVSNVLAQGAQILGYWKVCNCSHERGV</sequence>
<dbReference type="Pfam" id="PF24840">
    <property type="entry name" value="NTF2_SigF"/>
    <property type="match status" value="1"/>
</dbReference>
<dbReference type="KEGG" id="lbc:LACBIDRAFT_307272"/>
<feature type="domain" description="SigF-like NTF2-like" evidence="1">
    <location>
        <begin position="1"/>
        <end position="162"/>
    </location>
</feature>
<evidence type="ECO:0000313" key="3">
    <source>
        <dbReference type="Proteomes" id="UP000001194"/>
    </source>
</evidence>
<dbReference type="STRING" id="486041.B0DPT1"/>
<organism evidence="3">
    <name type="scientific">Laccaria bicolor (strain S238N-H82 / ATCC MYA-4686)</name>
    <name type="common">Bicoloured deceiver</name>
    <name type="synonym">Laccaria laccata var. bicolor</name>
    <dbReference type="NCBI Taxonomy" id="486041"/>
    <lineage>
        <taxon>Eukaryota</taxon>
        <taxon>Fungi</taxon>
        <taxon>Dikarya</taxon>
        <taxon>Basidiomycota</taxon>
        <taxon>Agaricomycotina</taxon>
        <taxon>Agaricomycetes</taxon>
        <taxon>Agaricomycetidae</taxon>
        <taxon>Agaricales</taxon>
        <taxon>Agaricineae</taxon>
        <taxon>Hydnangiaceae</taxon>
        <taxon>Laccaria</taxon>
    </lineage>
</organism>